<dbReference type="GO" id="GO:0005840">
    <property type="term" value="C:ribosome"/>
    <property type="evidence" value="ECO:0007669"/>
    <property type="project" value="UniProtKB-KW"/>
</dbReference>
<sequence>MIQVVKANVHHVQGIADVCSVATRATYKDIYTPEYIERVIKKFYNPARILTEVTYSGKDWGGYFAAVENNEVIGACGGGMISDIAGEVYVLYLDPRRRNEGIGTKLLEAVSHQQKYEFHAKEQWVSVQEGNTKGIPFYEARGFVYQHKQAGYGNGEAENDSSLRYHRYL</sequence>
<keyword evidence="3" id="KW-1185">Reference proteome</keyword>
<dbReference type="Proteomes" id="UP000198584">
    <property type="component" value="Unassembled WGS sequence"/>
</dbReference>
<evidence type="ECO:0000313" key="2">
    <source>
        <dbReference type="EMBL" id="SDZ86287.1"/>
    </source>
</evidence>
<dbReference type="CDD" id="cd04301">
    <property type="entry name" value="NAT_SF"/>
    <property type="match status" value="1"/>
</dbReference>
<protein>
    <submittedName>
        <fullName evidence="2">Ribosomal protein S18 acetylase RimI</fullName>
    </submittedName>
</protein>
<dbReference type="RefSeq" id="WP_093041848.1">
    <property type="nucleotide sequence ID" value="NZ_FNQR01000001.1"/>
</dbReference>
<name>A0A1H3WGL5_9BACI</name>
<organism evidence="2 3">
    <name type="scientific">Thalassobacillus cyri</name>
    <dbReference type="NCBI Taxonomy" id="571932"/>
    <lineage>
        <taxon>Bacteria</taxon>
        <taxon>Bacillati</taxon>
        <taxon>Bacillota</taxon>
        <taxon>Bacilli</taxon>
        <taxon>Bacillales</taxon>
        <taxon>Bacillaceae</taxon>
        <taxon>Thalassobacillus</taxon>
    </lineage>
</organism>
<evidence type="ECO:0000313" key="3">
    <source>
        <dbReference type="Proteomes" id="UP000198584"/>
    </source>
</evidence>
<accession>A0A1H3WGL5</accession>
<dbReference type="InterPro" id="IPR016181">
    <property type="entry name" value="Acyl_CoA_acyltransferase"/>
</dbReference>
<dbReference type="SUPFAM" id="SSF55729">
    <property type="entry name" value="Acyl-CoA N-acyltransferases (Nat)"/>
    <property type="match status" value="1"/>
</dbReference>
<feature type="domain" description="N-acetyltransferase" evidence="1">
    <location>
        <begin position="20"/>
        <end position="169"/>
    </location>
</feature>
<gene>
    <name evidence="2" type="ORF">SAMN05421743_101455</name>
</gene>
<keyword evidence="2" id="KW-0687">Ribonucleoprotein</keyword>
<dbReference type="PROSITE" id="PS51186">
    <property type="entry name" value="GNAT"/>
    <property type="match status" value="1"/>
</dbReference>
<evidence type="ECO:0000259" key="1">
    <source>
        <dbReference type="PROSITE" id="PS51186"/>
    </source>
</evidence>
<proteinExistence type="predicted"/>
<dbReference type="InterPro" id="IPR000182">
    <property type="entry name" value="GNAT_dom"/>
</dbReference>
<dbReference type="AlphaFoldDB" id="A0A1H3WGL5"/>
<dbReference type="Gene3D" id="3.40.630.30">
    <property type="match status" value="1"/>
</dbReference>
<dbReference type="STRING" id="571932.SAMN05421743_101455"/>
<reference evidence="2 3" key="1">
    <citation type="submission" date="2016-10" db="EMBL/GenBank/DDBJ databases">
        <authorList>
            <person name="de Groot N.N."/>
        </authorList>
    </citation>
    <scope>NUCLEOTIDE SEQUENCE [LARGE SCALE GENOMIC DNA]</scope>
    <source>
        <strain evidence="2 3">CCM7597</strain>
    </source>
</reference>
<dbReference type="OrthoDB" id="69535at2"/>
<keyword evidence="2" id="KW-0689">Ribosomal protein</keyword>
<dbReference type="Pfam" id="PF00583">
    <property type="entry name" value="Acetyltransf_1"/>
    <property type="match status" value="1"/>
</dbReference>
<dbReference type="GO" id="GO:0016747">
    <property type="term" value="F:acyltransferase activity, transferring groups other than amino-acyl groups"/>
    <property type="evidence" value="ECO:0007669"/>
    <property type="project" value="InterPro"/>
</dbReference>
<dbReference type="EMBL" id="FNQR01000001">
    <property type="protein sequence ID" value="SDZ86287.1"/>
    <property type="molecule type" value="Genomic_DNA"/>
</dbReference>